<dbReference type="OrthoDB" id="9796962at2"/>
<feature type="chain" id="PRO_5007615419" evidence="2">
    <location>
        <begin position="23"/>
        <end position="173"/>
    </location>
</feature>
<dbReference type="Proteomes" id="UP000077037">
    <property type="component" value="Unassembled WGS sequence"/>
</dbReference>
<keyword evidence="2" id="KW-0732">Signal</keyword>
<dbReference type="AlphaFoldDB" id="A0A157QYR9"/>
<gene>
    <name evidence="3" type="ORF">SAMEA1982600_04235</name>
</gene>
<dbReference type="RefSeq" id="WP_066418620.1">
    <property type="nucleotide sequence ID" value="NZ_FKBS01000025.1"/>
</dbReference>
<dbReference type="Pfam" id="PF04314">
    <property type="entry name" value="PCuAC"/>
    <property type="match status" value="1"/>
</dbReference>
<dbReference type="InterPro" id="IPR007410">
    <property type="entry name" value="LpqE-like"/>
</dbReference>
<sequence>MTIRNFAVAAALSLCAAATAWAGSDKAGQIQVDDPWVRATAPGQPNGAGYLTIRNAGQAADRLMAVKSDAAGRIEVHTIDNENGVARMRAVEGGVEVPAGGEVKFAPGGYHVMFMKVKGAFKEGADVPATLTFEKAGNVAVRFKVQPLSYHPAGSGGHDMGGHDMGGMKGMKH</sequence>
<name>A0A157QYR9_9BORD</name>
<feature type="signal peptide" evidence="2">
    <location>
        <begin position="1"/>
        <end position="22"/>
    </location>
</feature>
<dbReference type="InterPro" id="IPR036182">
    <property type="entry name" value="PCuAC_sf"/>
</dbReference>
<proteinExistence type="predicted"/>
<reference evidence="3 4" key="1">
    <citation type="submission" date="2016-03" db="EMBL/GenBank/DDBJ databases">
        <authorList>
            <consortium name="Pathogen Informatics"/>
        </authorList>
    </citation>
    <scope>NUCLEOTIDE SEQUENCE [LARGE SCALE GENOMIC DNA]</scope>
    <source>
        <strain evidence="3 4">NCTC13364</strain>
    </source>
</reference>
<accession>A0A157QYR9</accession>
<dbReference type="PANTHER" id="PTHR36302:SF1">
    <property type="entry name" value="COPPER CHAPERONE PCU(A)C"/>
    <property type="match status" value="1"/>
</dbReference>
<organism evidence="3 4">
    <name type="scientific">Bordetella ansorpii</name>
    <dbReference type="NCBI Taxonomy" id="288768"/>
    <lineage>
        <taxon>Bacteria</taxon>
        <taxon>Pseudomonadati</taxon>
        <taxon>Pseudomonadota</taxon>
        <taxon>Betaproteobacteria</taxon>
        <taxon>Burkholderiales</taxon>
        <taxon>Alcaligenaceae</taxon>
        <taxon>Bordetella</taxon>
    </lineage>
</organism>
<evidence type="ECO:0000313" key="4">
    <source>
        <dbReference type="Proteomes" id="UP000077037"/>
    </source>
</evidence>
<feature type="region of interest" description="Disordered" evidence="1">
    <location>
        <begin position="154"/>
        <end position="173"/>
    </location>
</feature>
<evidence type="ECO:0000256" key="1">
    <source>
        <dbReference type="SAM" id="MobiDB-lite"/>
    </source>
</evidence>
<evidence type="ECO:0000256" key="2">
    <source>
        <dbReference type="SAM" id="SignalP"/>
    </source>
</evidence>
<dbReference type="EMBL" id="FKBS01000025">
    <property type="protein sequence ID" value="SAI50983.1"/>
    <property type="molecule type" value="Genomic_DNA"/>
</dbReference>
<protein>
    <submittedName>
        <fullName evidence="3">Uncharacterized protein conserved in bacteria</fullName>
    </submittedName>
</protein>
<evidence type="ECO:0000313" key="3">
    <source>
        <dbReference type="EMBL" id="SAI50983.1"/>
    </source>
</evidence>
<dbReference type="InterPro" id="IPR058248">
    <property type="entry name" value="Lxx211020-like"/>
</dbReference>
<dbReference type="SUPFAM" id="SSF110087">
    <property type="entry name" value="DR1885-like metal-binding protein"/>
    <property type="match status" value="1"/>
</dbReference>
<dbReference type="Gene3D" id="2.60.40.1890">
    <property type="entry name" value="PCu(A)C copper chaperone"/>
    <property type="match status" value="1"/>
</dbReference>
<dbReference type="PANTHER" id="PTHR36302">
    <property type="entry name" value="BLR7088 PROTEIN"/>
    <property type="match status" value="1"/>
</dbReference>